<dbReference type="CDD" id="cd00808">
    <property type="entry name" value="GluRS_core"/>
    <property type="match status" value="1"/>
</dbReference>
<feature type="compositionally biased region" description="Low complexity" evidence="7">
    <location>
        <begin position="340"/>
        <end position="353"/>
    </location>
</feature>
<dbReference type="SUPFAM" id="SSF52374">
    <property type="entry name" value="Nucleotidylyl transferase"/>
    <property type="match status" value="1"/>
</dbReference>
<feature type="compositionally biased region" description="Basic and acidic residues" evidence="7">
    <location>
        <begin position="1163"/>
        <end position="1189"/>
    </location>
</feature>
<dbReference type="InterPro" id="IPR049940">
    <property type="entry name" value="GluQ/Sye"/>
</dbReference>
<feature type="region of interest" description="Disordered" evidence="7">
    <location>
        <begin position="469"/>
        <end position="488"/>
    </location>
</feature>
<evidence type="ECO:0000256" key="2">
    <source>
        <dbReference type="ARBA" id="ARBA00022598"/>
    </source>
</evidence>
<dbReference type="PRINTS" id="PR00987">
    <property type="entry name" value="TRNASYNTHGLU"/>
</dbReference>
<evidence type="ECO:0000313" key="10">
    <source>
        <dbReference type="Proteomes" id="UP000433883"/>
    </source>
</evidence>
<feature type="region of interest" description="Disordered" evidence="7">
    <location>
        <begin position="97"/>
        <end position="138"/>
    </location>
</feature>
<evidence type="ECO:0000256" key="6">
    <source>
        <dbReference type="ARBA" id="ARBA00030865"/>
    </source>
</evidence>
<evidence type="ECO:0000259" key="8">
    <source>
        <dbReference type="Pfam" id="PF00749"/>
    </source>
</evidence>
<dbReference type="EMBL" id="WNWQ01000136">
    <property type="protein sequence ID" value="KAE9977226.1"/>
    <property type="molecule type" value="Genomic_DNA"/>
</dbReference>
<keyword evidence="2" id="KW-0436">Ligase</keyword>
<dbReference type="NCBIfam" id="TIGR00464">
    <property type="entry name" value="gltX_bact"/>
    <property type="match status" value="1"/>
</dbReference>
<feature type="compositionally biased region" description="Low complexity" evidence="7">
    <location>
        <begin position="411"/>
        <end position="427"/>
    </location>
</feature>
<reference evidence="9 10" key="1">
    <citation type="submission" date="2019-11" db="EMBL/GenBank/DDBJ databases">
        <title>Venturia inaequalis Genome Resource.</title>
        <authorList>
            <person name="Lichtner F.J."/>
        </authorList>
    </citation>
    <scope>NUCLEOTIDE SEQUENCE [LARGE SCALE GENOMIC DNA]</scope>
    <source>
        <strain evidence="9">Bline_iso_100314</strain>
    </source>
</reference>
<feature type="domain" description="Glutamyl/glutaminyl-tRNA synthetase class Ib catalytic" evidence="8">
    <location>
        <begin position="610"/>
        <end position="899"/>
    </location>
</feature>
<feature type="region of interest" description="Disordered" evidence="7">
    <location>
        <begin position="178"/>
        <end position="198"/>
    </location>
</feature>
<feature type="region of interest" description="Disordered" evidence="7">
    <location>
        <begin position="384"/>
        <end position="445"/>
    </location>
</feature>
<organism evidence="9 10">
    <name type="scientific">Venturia inaequalis</name>
    <name type="common">Apple scab fungus</name>
    <dbReference type="NCBI Taxonomy" id="5025"/>
    <lineage>
        <taxon>Eukaryota</taxon>
        <taxon>Fungi</taxon>
        <taxon>Dikarya</taxon>
        <taxon>Ascomycota</taxon>
        <taxon>Pezizomycotina</taxon>
        <taxon>Dothideomycetes</taxon>
        <taxon>Pleosporomycetidae</taxon>
        <taxon>Venturiales</taxon>
        <taxon>Venturiaceae</taxon>
        <taxon>Venturia</taxon>
    </lineage>
</organism>
<dbReference type="InterPro" id="IPR033910">
    <property type="entry name" value="GluRS_core"/>
</dbReference>
<feature type="region of interest" description="Disordered" evidence="7">
    <location>
        <begin position="340"/>
        <end position="363"/>
    </location>
</feature>
<feature type="compositionally biased region" description="Polar residues" evidence="7">
    <location>
        <begin position="178"/>
        <end position="193"/>
    </location>
</feature>
<dbReference type="InterPro" id="IPR014729">
    <property type="entry name" value="Rossmann-like_a/b/a_fold"/>
</dbReference>
<keyword evidence="3" id="KW-0547">Nucleotide-binding</keyword>
<dbReference type="GO" id="GO:0006424">
    <property type="term" value="P:glutamyl-tRNA aminoacylation"/>
    <property type="evidence" value="ECO:0007669"/>
    <property type="project" value="InterPro"/>
</dbReference>
<name>A0A8H3UXJ8_VENIN</name>
<gene>
    <name evidence="9" type="ORF">BLS_001557</name>
</gene>
<dbReference type="InterPro" id="IPR004527">
    <property type="entry name" value="Glu-tRNA-ligase_bac/mito"/>
</dbReference>
<feature type="compositionally biased region" description="Basic and acidic residues" evidence="7">
    <location>
        <begin position="1141"/>
        <end position="1155"/>
    </location>
</feature>
<accession>A0A8H3UXJ8</accession>
<dbReference type="GO" id="GO:0008270">
    <property type="term" value="F:zinc ion binding"/>
    <property type="evidence" value="ECO:0007669"/>
    <property type="project" value="InterPro"/>
</dbReference>
<feature type="region of interest" description="Disordered" evidence="7">
    <location>
        <begin position="1128"/>
        <end position="1189"/>
    </location>
</feature>
<evidence type="ECO:0000256" key="3">
    <source>
        <dbReference type="ARBA" id="ARBA00022741"/>
    </source>
</evidence>
<keyword evidence="4" id="KW-0067">ATP-binding</keyword>
<evidence type="ECO:0000256" key="4">
    <source>
        <dbReference type="ARBA" id="ARBA00022840"/>
    </source>
</evidence>
<dbReference type="PANTHER" id="PTHR43311:SF2">
    <property type="entry name" value="GLUTAMATE--TRNA LIGASE, MITOCHONDRIAL-RELATED"/>
    <property type="match status" value="1"/>
</dbReference>
<dbReference type="EC" id="6.1.1.17" evidence="1"/>
<proteinExistence type="predicted"/>
<dbReference type="InterPro" id="IPR020058">
    <property type="entry name" value="Glu/Gln-tRNA-synth_Ib_cat-dom"/>
</dbReference>
<protein>
    <recommendedName>
        <fullName evidence="1">glutamate--tRNA ligase</fullName>
        <ecNumber evidence="1">6.1.1.17</ecNumber>
    </recommendedName>
    <alternativeName>
        <fullName evidence="6">Glutamyl-tRNA synthetase</fullName>
    </alternativeName>
</protein>
<evidence type="ECO:0000256" key="5">
    <source>
        <dbReference type="ARBA" id="ARBA00023146"/>
    </source>
</evidence>
<keyword evidence="5" id="KW-0030">Aminoacyl-tRNA synthetase</keyword>
<comment type="caution">
    <text evidence="9">The sequence shown here is derived from an EMBL/GenBank/DDBJ whole genome shotgun (WGS) entry which is preliminary data.</text>
</comment>
<dbReference type="GO" id="GO:0004818">
    <property type="term" value="F:glutamate-tRNA ligase activity"/>
    <property type="evidence" value="ECO:0007669"/>
    <property type="project" value="UniProtKB-EC"/>
</dbReference>
<dbReference type="PANTHER" id="PTHR43311">
    <property type="entry name" value="GLUTAMATE--TRNA LIGASE"/>
    <property type="match status" value="1"/>
</dbReference>
<evidence type="ECO:0000256" key="1">
    <source>
        <dbReference type="ARBA" id="ARBA00012835"/>
    </source>
</evidence>
<dbReference type="InterPro" id="IPR000924">
    <property type="entry name" value="Glu/Gln-tRNA-synth"/>
</dbReference>
<sequence length="1189" mass="133857">MAGGGPGGVFDGNPGSTAPTNEESLWLSILLRVAAVLFAGILSYILFRVCTGAWAQYKNNPSVNLFSLRPNNGYKRVPIIRIQDEDEDEGYHDAESFEIQRTPNLSKPLPDRPLPDKPLPSPPGAGEETRPVLAHSASRCRSTLAPMDDLIMSDLQGTNFNGFPDFTEQEVDVLQQNIQPPTTPSPASGNDTQGTDDEYRDLFEPDTAIPSIEPSTPIQVTNENTEAFANNNPAYAINTEAPAELLMPAHIDGLKNESADPALFSTEDMDAIFGKTAMFDDNFKIDDPYKLDAGSPLPWTVESKQAATHTLASPFKPDTKPDYTYMNDMRISSDEQLQAHAPPLHPQQPTQTPSQNRPQGTYPEYANASMIEDPQMAVYRFPDGRRRSHTVPPEIRLGMRPPANMGHTHPHQQQYSHRQQQSPQQPQFHRVMAEHRHHPTTPPPPHMRHHVPVHGFGRGQPVFHRQMEPRGRQMTPEPKRKRQKVGHQGVEAPIREPVSHLFESMMGNVEFVVRQGLAGMKYRMDDEFERSLADSRLQNSRITNLSQPLAPMACREPPTFSVPNSGNEIMQADTQIIQSLLTFYEIPFTSTMFLPDKKLLYLRFIGASSLRTALYNYLIAKRTGGQFILRIEDTDTKRTVPGAEERIYRDLRWAGLEWDEGPEIGGLYGPYRQSERRDLYLKHANQLLEDGHAYRCFCSADRLNVKATLAKQGGGFGAGGYDRNCYHVSKEESDDRAHQGHSFVVRLKAKDKPLTATDLTFGKVKLPRAQSGNFRDPILMKTDGLPTYHFANVVDDHYMEITHVIRGAEWLISTPLHLELYKALGWKEPAWCHVGLLVNTKGAKLSKRDQAFNMEDMKQSGVLPEAFANFLVLLGWSHASKSDFKTMEQLESEFTLKFNKGNPTVTMGKLDYLSPRHAIARVEAGGSRYEEMLDLVAVHVRKLCQNHANNLLPAMTKDEESQRNHINAVLRLDANKYKNALDFVASHTYMFLRRPENPVHFGRSPPMPSNILATWDEQEQRFKDRIVEYLEPLALDPAKWTHDSITKAIADVDVSLRADSFVPVASEETTSANYFDPRNVLRLVWRHIRTSVCFGQAGPSVVEIMLLLGGDVVLDRIKNVKALVQEEEPVSKQAGENNIHLGDESDSSKMKEKHAVKQSLSTEKSRKDQQVEKRILEGLMREKPVQGLP</sequence>
<evidence type="ECO:0000313" key="9">
    <source>
        <dbReference type="EMBL" id="KAE9977226.1"/>
    </source>
</evidence>
<dbReference type="Pfam" id="PF00749">
    <property type="entry name" value="tRNA-synt_1c"/>
    <property type="match status" value="1"/>
</dbReference>
<dbReference type="AlphaFoldDB" id="A0A8H3UXJ8"/>
<dbReference type="Gene3D" id="3.40.50.620">
    <property type="entry name" value="HUPs"/>
    <property type="match status" value="1"/>
</dbReference>
<dbReference type="GO" id="GO:0005524">
    <property type="term" value="F:ATP binding"/>
    <property type="evidence" value="ECO:0007669"/>
    <property type="project" value="UniProtKB-KW"/>
</dbReference>
<evidence type="ECO:0000256" key="7">
    <source>
        <dbReference type="SAM" id="MobiDB-lite"/>
    </source>
</evidence>
<dbReference type="Proteomes" id="UP000433883">
    <property type="component" value="Unassembled WGS sequence"/>
</dbReference>
<dbReference type="GO" id="GO:0005739">
    <property type="term" value="C:mitochondrion"/>
    <property type="evidence" value="ECO:0007669"/>
    <property type="project" value="TreeGrafter"/>
</dbReference>